<accession>A0A2X1AJM8</accession>
<dbReference type="Proteomes" id="UP000250358">
    <property type="component" value="Unassembled WGS sequence"/>
</dbReference>
<dbReference type="Pfam" id="PF18894">
    <property type="entry name" value="PhageMetallopep"/>
    <property type="match status" value="1"/>
</dbReference>
<organism evidence="2 3">
    <name type="scientific">Brevundimonas diminuta</name>
    <name type="common">Pseudomonas diminuta</name>
    <dbReference type="NCBI Taxonomy" id="293"/>
    <lineage>
        <taxon>Bacteria</taxon>
        <taxon>Pseudomonadati</taxon>
        <taxon>Pseudomonadota</taxon>
        <taxon>Alphaproteobacteria</taxon>
        <taxon>Caulobacterales</taxon>
        <taxon>Caulobacteraceae</taxon>
        <taxon>Brevundimonas</taxon>
    </lineage>
</organism>
<proteinExistence type="predicted"/>
<evidence type="ECO:0000259" key="1">
    <source>
        <dbReference type="Pfam" id="PF18894"/>
    </source>
</evidence>
<evidence type="ECO:0000313" key="2">
    <source>
        <dbReference type="EMBL" id="SPU44249.1"/>
    </source>
</evidence>
<name>A0A2X1AJM8_BREDI</name>
<dbReference type="AlphaFoldDB" id="A0A2X1AJM8"/>
<feature type="domain" description="Putative phage metallopeptidase" evidence="1">
    <location>
        <begin position="35"/>
        <end position="190"/>
    </location>
</feature>
<dbReference type="EMBL" id="UAQM01000011">
    <property type="protein sequence ID" value="SPU44249.1"/>
    <property type="molecule type" value="Genomic_DNA"/>
</dbReference>
<protein>
    <recommendedName>
        <fullName evidence="1">Putative phage metallopeptidase domain-containing protein</fullName>
    </recommendedName>
</protein>
<gene>
    <name evidence="2" type="ORF">NCTC11165_01651</name>
</gene>
<evidence type="ECO:0000313" key="3">
    <source>
        <dbReference type="Proteomes" id="UP000250358"/>
    </source>
</evidence>
<dbReference type="InterPro" id="IPR043998">
    <property type="entry name" value="Put_Metallopep"/>
</dbReference>
<sequence length="213" mass="23431">MPKRKRPVRPLPPPDLLEVSVANIDRFVPAPDLTEWLSETFIDDGGDLANEDHAHLRQASIGTLWTTAANSRQGRTVVGQAEVGSPRAMGRWAKARAEQQVREWFSHVPDFILTFSAPYAAQASDAEFCALVEHELYHCGQERDEWGAPKFRKSGLPAFTMRGHDVEEFVGVVRRYGADASGVRDLVEAASHEPLIGRASIAQACGTCLLRAA</sequence>
<reference evidence="2 3" key="1">
    <citation type="submission" date="2018-06" db="EMBL/GenBank/DDBJ databases">
        <authorList>
            <consortium name="Pathogen Informatics"/>
            <person name="Doyle S."/>
        </authorList>
    </citation>
    <scope>NUCLEOTIDE SEQUENCE [LARGE SCALE GENOMIC DNA]</scope>
    <source>
        <strain evidence="2 3">NCTC11165</strain>
    </source>
</reference>